<dbReference type="GO" id="GO:0030091">
    <property type="term" value="P:protein repair"/>
    <property type="evidence" value="ECO:0007669"/>
    <property type="project" value="InterPro"/>
</dbReference>
<comment type="catalytic activity">
    <reaction evidence="4">
        <text>L-methionyl-[protein] + [thioredoxin]-disulfide + H2O = L-methionyl-(R)-S-oxide-[protein] + [thioredoxin]-dithiol</text>
        <dbReference type="Rhea" id="RHEA:24164"/>
        <dbReference type="Rhea" id="RHEA-COMP:10698"/>
        <dbReference type="Rhea" id="RHEA-COMP:10700"/>
        <dbReference type="Rhea" id="RHEA-COMP:12313"/>
        <dbReference type="Rhea" id="RHEA-COMP:12314"/>
        <dbReference type="ChEBI" id="CHEBI:15377"/>
        <dbReference type="ChEBI" id="CHEBI:16044"/>
        <dbReference type="ChEBI" id="CHEBI:29950"/>
        <dbReference type="ChEBI" id="CHEBI:45764"/>
        <dbReference type="ChEBI" id="CHEBI:50058"/>
        <dbReference type="EC" id="1.8.4.12"/>
    </reaction>
</comment>
<proteinExistence type="inferred from homology"/>
<dbReference type="InterPro" id="IPR029016">
    <property type="entry name" value="GAF-like_dom_sf"/>
</dbReference>
<evidence type="ECO:0000313" key="6">
    <source>
        <dbReference type="EMBL" id="KOO22131.1"/>
    </source>
</evidence>
<organism evidence="6 7">
    <name type="scientific">Chrysochromulina tobinii</name>
    <dbReference type="NCBI Taxonomy" id="1460289"/>
    <lineage>
        <taxon>Eukaryota</taxon>
        <taxon>Haptista</taxon>
        <taxon>Haptophyta</taxon>
        <taxon>Prymnesiophyceae</taxon>
        <taxon>Prymnesiales</taxon>
        <taxon>Chrysochromulinaceae</taxon>
        <taxon>Chrysochromulina</taxon>
    </lineage>
</organism>
<dbReference type="SUPFAM" id="SSF55781">
    <property type="entry name" value="GAF domain-like"/>
    <property type="match status" value="1"/>
</dbReference>
<dbReference type="AlphaFoldDB" id="A0A0M0J6A1"/>
<accession>A0A0M0J6A1</accession>
<dbReference type="Pfam" id="PF01590">
    <property type="entry name" value="GAF"/>
    <property type="match status" value="1"/>
</dbReference>
<protein>
    <recommendedName>
        <fullName evidence="2">peptide-methionine (R)-S-oxide reductase</fullName>
        <ecNumber evidence="2">1.8.4.12</ecNumber>
    </recommendedName>
</protein>
<dbReference type="Pfam" id="PF01641">
    <property type="entry name" value="SelR"/>
    <property type="match status" value="1"/>
</dbReference>
<dbReference type="EMBL" id="JWZX01003307">
    <property type="protein sequence ID" value="KOO22131.1"/>
    <property type="molecule type" value="Genomic_DNA"/>
</dbReference>
<dbReference type="Gene3D" id="2.170.150.20">
    <property type="entry name" value="Peptide methionine sulfoxide reductase"/>
    <property type="match status" value="1"/>
</dbReference>
<dbReference type="PROSITE" id="PS51790">
    <property type="entry name" value="MSRB"/>
    <property type="match status" value="1"/>
</dbReference>
<comment type="caution">
    <text evidence="6">The sequence shown here is derived from an EMBL/GenBank/DDBJ whole genome shotgun (WGS) entry which is preliminary data.</text>
</comment>
<gene>
    <name evidence="6" type="ORF">Ctob_005497</name>
</gene>
<dbReference type="InterPro" id="IPR011057">
    <property type="entry name" value="Mss4-like_sf"/>
</dbReference>
<evidence type="ECO:0000259" key="5">
    <source>
        <dbReference type="PROSITE" id="PS51790"/>
    </source>
</evidence>
<evidence type="ECO:0000256" key="2">
    <source>
        <dbReference type="ARBA" id="ARBA00012499"/>
    </source>
</evidence>
<dbReference type="GO" id="GO:0033743">
    <property type="term" value="F:peptide-methionine (R)-S-oxide reductase activity"/>
    <property type="evidence" value="ECO:0007669"/>
    <property type="project" value="UniProtKB-EC"/>
</dbReference>
<dbReference type="EC" id="1.8.4.12" evidence="2"/>
<comment type="similarity">
    <text evidence="1">Belongs to the MsrB Met sulfoxide reductase family.</text>
</comment>
<sequence length="460" mass="48588">MRAAAEAEAPPMVERLDRAQAAGRLSGLESIVDVCKLAAAAGNDEGNDASLRRWKFPEPPKIAGACSRKMADEMFDALGAARATVPGLSEEAALSRLRALRAVCALVAEKTNAHWCGIYQVVQPSAGTDLGPFGGDNGAPNLLKLAYIGAPSRPYFPLTAAFAAGSNNSTVAMSGRAIVYHDILALPTDSPYYTCDARVRSEACVPIFGPAGSDKVIGIMDVEAFEPDVFRPAEALGLVLAACAQLSTADLLRGPLAAAPAAAAIGNAAIANASEVNAAIANAAEVNAADCAAWEAHSCRLPAKLSTADKEVLQRSITLADRSAYFALSTCPISHVAEQRMEQVSSLITADAYAKLFEPGVYRCAKCEDTLYDHTAKFVGPCLWPSFRAPHHPTKSLHCIDVAPGAYNQYTCAVKELYCKKCTLFLGHAFEDGATTGDTHPEARWRHCVLSLSLMFGALD</sequence>
<evidence type="ECO:0000256" key="3">
    <source>
        <dbReference type="ARBA" id="ARBA00023002"/>
    </source>
</evidence>
<dbReference type="SUPFAM" id="SSF51316">
    <property type="entry name" value="Mss4-like"/>
    <property type="match status" value="1"/>
</dbReference>
<dbReference type="InterPro" id="IPR003018">
    <property type="entry name" value="GAF"/>
</dbReference>
<dbReference type="Proteomes" id="UP000037460">
    <property type="component" value="Unassembled WGS sequence"/>
</dbReference>
<dbReference type="PANTHER" id="PTHR10173:SF52">
    <property type="entry name" value="METHIONINE-R-SULFOXIDE REDUCTASE B1"/>
    <property type="match status" value="1"/>
</dbReference>
<evidence type="ECO:0000313" key="7">
    <source>
        <dbReference type="Proteomes" id="UP000037460"/>
    </source>
</evidence>
<evidence type="ECO:0000256" key="1">
    <source>
        <dbReference type="ARBA" id="ARBA00007174"/>
    </source>
</evidence>
<name>A0A0M0J6A1_9EUKA</name>
<dbReference type="GO" id="GO:0005737">
    <property type="term" value="C:cytoplasm"/>
    <property type="evidence" value="ECO:0007669"/>
    <property type="project" value="TreeGrafter"/>
</dbReference>
<dbReference type="OrthoDB" id="44061at2759"/>
<keyword evidence="3" id="KW-0560">Oxidoreductase</keyword>
<feature type="domain" description="MsrB" evidence="5">
    <location>
        <begin position="334"/>
        <end position="459"/>
    </location>
</feature>
<dbReference type="PANTHER" id="PTHR10173">
    <property type="entry name" value="METHIONINE SULFOXIDE REDUCTASE"/>
    <property type="match status" value="1"/>
</dbReference>
<dbReference type="InterPro" id="IPR002579">
    <property type="entry name" value="Met_Sox_Rdtase_MsrB_dom"/>
</dbReference>
<evidence type="ECO:0000256" key="4">
    <source>
        <dbReference type="ARBA" id="ARBA00048488"/>
    </source>
</evidence>
<dbReference type="GO" id="GO:0006979">
    <property type="term" value="P:response to oxidative stress"/>
    <property type="evidence" value="ECO:0007669"/>
    <property type="project" value="InterPro"/>
</dbReference>
<dbReference type="InterPro" id="IPR028427">
    <property type="entry name" value="Met_Sox_Rdtase_MsrB"/>
</dbReference>
<keyword evidence="7" id="KW-1185">Reference proteome</keyword>
<dbReference type="Gene3D" id="3.30.450.40">
    <property type="match status" value="1"/>
</dbReference>
<reference evidence="7" key="1">
    <citation type="journal article" date="2015" name="PLoS Genet.">
        <title>Genome Sequence and Transcriptome Analyses of Chrysochromulina tobin: Metabolic Tools for Enhanced Algal Fitness in the Prominent Order Prymnesiales (Haptophyceae).</title>
        <authorList>
            <person name="Hovde B.T."/>
            <person name="Deodato C.R."/>
            <person name="Hunsperger H.M."/>
            <person name="Ryken S.A."/>
            <person name="Yost W."/>
            <person name="Jha R.K."/>
            <person name="Patterson J."/>
            <person name="Monnat R.J. Jr."/>
            <person name="Barlow S.B."/>
            <person name="Starkenburg S.R."/>
            <person name="Cattolico R.A."/>
        </authorList>
    </citation>
    <scope>NUCLEOTIDE SEQUENCE</scope>
    <source>
        <strain evidence="7">CCMP291</strain>
    </source>
</reference>